<feature type="transmembrane region" description="Helical" evidence="1">
    <location>
        <begin position="123"/>
        <end position="149"/>
    </location>
</feature>
<feature type="transmembrane region" description="Helical" evidence="1">
    <location>
        <begin position="67"/>
        <end position="86"/>
    </location>
</feature>
<evidence type="ECO:0000256" key="1">
    <source>
        <dbReference type="SAM" id="Phobius"/>
    </source>
</evidence>
<protein>
    <submittedName>
        <fullName evidence="2">Uncharacterized protein</fullName>
    </submittedName>
</protein>
<dbReference type="STRING" id="1798480.A2851_04975"/>
<keyword evidence="1" id="KW-0812">Transmembrane</keyword>
<reference evidence="2 3" key="1">
    <citation type="journal article" date="2016" name="Nat. Commun.">
        <title>Thousands of microbial genomes shed light on interconnected biogeochemical processes in an aquifer system.</title>
        <authorList>
            <person name="Anantharaman K."/>
            <person name="Brown C.T."/>
            <person name="Hug L.A."/>
            <person name="Sharon I."/>
            <person name="Castelle C.J."/>
            <person name="Probst A.J."/>
            <person name="Thomas B.C."/>
            <person name="Singh A."/>
            <person name="Wilkins M.J."/>
            <person name="Karaoz U."/>
            <person name="Brodie E.L."/>
            <person name="Williams K.H."/>
            <person name="Hubbard S.S."/>
            <person name="Banfield J.F."/>
        </authorList>
    </citation>
    <scope>NUCLEOTIDE SEQUENCE [LARGE SCALE GENOMIC DNA]</scope>
</reference>
<organism evidence="2 3">
    <name type="scientific">Candidatus Kaiserbacteria bacterium RIFCSPHIGHO2_01_FULL_53_29</name>
    <dbReference type="NCBI Taxonomy" id="1798480"/>
    <lineage>
        <taxon>Bacteria</taxon>
        <taxon>Candidatus Kaiseribacteriota</taxon>
    </lineage>
</organism>
<accession>A0A1F6CT96</accession>
<dbReference type="Proteomes" id="UP000176863">
    <property type="component" value="Unassembled WGS sequence"/>
</dbReference>
<keyword evidence="1" id="KW-1133">Transmembrane helix</keyword>
<keyword evidence="1" id="KW-0472">Membrane</keyword>
<feature type="transmembrane region" description="Helical" evidence="1">
    <location>
        <begin position="169"/>
        <end position="191"/>
    </location>
</feature>
<feature type="transmembrane region" description="Helical" evidence="1">
    <location>
        <begin position="25"/>
        <end position="47"/>
    </location>
</feature>
<gene>
    <name evidence="2" type="ORF">A2851_04975</name>
</gene>
<proteinExistence type="predicted"/>
<evidence type="ECO:0000313" key="3">
    <source>
        <dbReference type="Proteomes" id="UP000176863"/>
    </source>
</evidence>
<dbReference type="AlphaFoldDB" id="A0A1F6CT96"/>
<evidence type="ECO:0000313" key="2">
    <source>
        <dbReference type="EMBL" id="OGG52374.1"/>
    </source>
</evidence>
<dbReference type="EMBL" id="MFKT01000029">
    <property type="protein sequence ID" value="OGG52374.1"/>
    <property type="molecule type" value="Genomic_DNA"/>
</dbReference>
<sequence>MRIDFISDINRGYEAAFNYEATDRFILKVLWGHFAVFSLLAFTNSIIKLASFYPSPLAWRVVSIPEAVATVLIALAVTLVPAFLAGTIQNHYLWRLTVTVALSIYSYLFVFISGGSIEMHFHFFIIIALLMVFADWRLGWVVAGVTVLHHGILNYIEPGWVYFYGRNDFSVIAHSVPILVAAVFATVLCEIARKSIVSLRTAQKGLEERTAELEKVKRDLEVAIAGKNTEVIGVKEENEALKGQLRSA</sequence>
<name>A0A1F6CT96_9BACT</name>
<comment type="caution">
    <text evidence="2">The sequence shown here is derived from an EMBL/GenBank/DDBJ whole genome shotgun (WGS) entry which is preliminary data.</text>
</comment>
<feature type="transmembrane region" description="Helical" evidence="1">
    <location>
        <begin position="92"/>
        <end position="111"/>
    </location>
</feature>